<dbReference type="EMBL" id="JAPFFF010000005">
    <property type="protein sequence ID" value="KAK8889084.1"/>
    <property type="molecule type" value="Genomic_DNA"/>
</dbReference>
<feature type="domain" description="ELP1 first N-terminal beta-propeller" evidence="2">
    <location>
        <begin position="125"/>
        <end position="331"/>
    </location>
</feature>
<dbReference type="InterPro" id="IPR056164">
    <property type="entry name" value="Beta-prop_ELP1_1st"/>
</dbReference>
<accession>A0ABR2KDC6</accession>
<evidence type="ECO:0000313" key="3">
    <source>
        <dbReference type="EMBL" id="KAK8889084.1"/>
    </source>
</evidence>
<proteinExistence type="predicted"/>
<gene>
    <name evidence="3" type="ORF">M9Y10_033828</name>
</gene>
<organism evidence="3 4">
    <name type="scientific">Tritrichomonas musculus</name>
    <dbReference type="NCBI Taxonomy" id="1915356"/>
    <lineage>
        <taxon>Eukaryota</taxon>
        <taxon>Metamonada</taxon>
        <taxon>Parabasalia</taxon>
        <taxon>Tritrichomonadida</taxon>
        <taxon>Tritrichomonadidae</taxon>
        <taxon>Tritrichomonas</taxon>
    </lineage>
</organism>
<dbReference type="InterPro" id="IPR006849">
    <property type="entry name" value="Elp1"/>
</dbReference>
<dbReference type="PANTHER" id="PTHR12747:SF0">
    <property type="entry name" value="ELONGATOR COMPLEX PROTEIN 1"/>
    <property type="match status" value="1"/>
</dbReference>
<evidence type="ECO:0000259" key="2">
    <source>
        <dbReference type="Pfam" id="PF04762"/>
    </source>
</evidence>
<evidence type="ECO:0000313" key="4">
    <source>
        <dbReference type="Proteomes" id="UP001470230"/>
    </source>
</evidence>
<comment type="caution">
    <text evidence="3">The sequence shown here is derived from an EMBL/GenBank/DDBJ whole genome shotgun (WGS) entry which is preliminary data.</text>
</comment>
<dbReference type="Pfam" id="PF04762">
    <property type="entry name" value="Beta-prop_ELP1_1st"/>
    <property type="match status" value="1"/>
</dbReference>
<dbReference type="SUPFAM" id="SSF69322">
    <property type="entry name" value="Tricorn protease domain 2"/>
    <property type="match status" value="1"/>
</dbReference>
<dbReference type="Gene3D" id="2.130.10.10">
    <property type="entry name" value="YVTN repeat-like/Quinoprotein amine dehydrogenase"/>
    <property type="match status" value="1"/>
</dbReference>
<evidence type="ECO:0000256" key="1">
    <source>
        <dbReference type="ARBA" id="ARBA00029535"/>
    </source>
</evidence>
<reference evidence="3 4" key="1">
    <citation type="submission" date="2024-04" db="EMBL/GenBank/DDBJ databases">
        <title>Tritrichomonas musculus Genome.</title>
        <authorList>
            <person name="Alves-Ferreira E."/>
            <person name="Grigg M."/>
            <person name="Lorenzi H."/>
            <person name="Galac M."/>
        </authorList>
    </citation>
    <scope>NUCLEOTIDE SEQUENCE [LARGE SCALE GENOMIC DNA]</scope>
    <source>
        <strain evidence="3 4">EAF2021</strain>
    </source>
</reference>
<dbReference type="InterPro" id="IPR015943">
    <property type="entry name" value="WD40/YVTN_repeat-like_dom_sf"/>
</dbReference>
<dbReference type="PANTHER" id="PTHR12747">
    <property type="entry name" value="ELONGATOR COMPLEX PROTEIN 1"/>
    <property type="match status" value="1"/>
</dbReference>
<sequence length="1145" mass="130517">MQNIHLINSFTKPLNEFLDQPEHLPSITSLYGPDCKLLFPDIKGEPISIFYSQFLERYLIFFEDEIFVDNETEPFFSFPFLINFACLSQSGDIAILVSGSFPNDVYIFDVYKKEYTKLDYNNETNNFEAIINTNTNEANIYMTNNDTDDSEGEISKNHQCSGNSCNCTCNQPKSALQPNPPLNNEDVTHASFRNDNEFAAIATKSYIHTIYSKISSKKERIDQQALSDQQGLFDQQGIYDHEVCDPCGVTWNPQGSWLAFGNKNKIIFTEKNCRLRQMYELDDKEATPIALSWSPHPDILAFIDDHQRITILSMKNRVIYRKYVIDCLDKSISLIPQIFWSRNSDDLSLAVIDRNTGNAYIYEFNHSVDKNENSIFVINGNTLNISDWSKSIIPPPLSHRKVSFGEPTNQITAIASNNEEIAVFTLSSIHLLMREVEIPLQNASPVQCATFTKNNKDVLAFASKNVIYSISLALSTFSISVDYRFEDESKFVSFLSPSFVVTSRTQISPLDSPGTQTAKSPSLITEFVQGCSENEQIISNDYVSFCSREGTLFKNGDKIADKVKSFLYDEKLLAYVYTSTLPEDLKLCTSGYLCHIQYGSESTSRQIEPFAQLLFFSKHIYSIITLMNRGNIESNAPHVIVESALRNLIKDQQYAEAWRLSKKYQVPFSKYIMLGPIQLNVLCEQIPDTQLRSCMSVLRPVIKENKDNKDSNTEINISLNQLEFVLNFLSYILGVKVIFDDKKVIVPPYDCERPELAKFPTTCCICFVLLDSAVEAVRLACCFKTSDLVKRCITFLLTLYDNNSLYDISLKTYDTNCIASVGLITMKEPSLYVPFIEELNQVEDDNLRKAKIDEAASDPSSAIEHYSLAGPEYDEKALYIIERDLLFDKGLSCYPRDSETWLKIIQMKLKYLTGLDKKEKEKKDDEIAQTAIHSHNLGIILQHIQEIVKCKKWQLAIPYLAQDEEAYQIVKKTLEDARCIKEAALFTTQYIPLAKQEAARLFKECHEWYSAIQNGADETEIALFAFDVLMDEATKNTESASKLKAKFEDIKEKQKIHKDSMKRHGKNKEKRGLPAIVVQLNSILPDQNKTNEYRQIIDILNMIGENEKSAQLQRAFRNMVQAINPIPHLPENEELPLAPYLQGCA</sequence>
<name>A0ABR2KDC6_9EUKA</name>
<keyword evidence="4" id="KW-1185">Reference proteome</keyword>
<dbReference type="Proteomes" id="UP001470230">
    <property type="component" value="Unassembled WGS sequence"/>
</dbReference>
<protein>
    <recommendedName>
        <fullName evidence="1">Elongator complex protein 1</fullName>
    </recommendedName>
</protein>